<proteinExistence type="predicted"/>
<dbReference type="Pfam" id="PF20329">
    <property type="entry name" value="DUF6624"/>
    <property type="match status" value="1"/>
</dbReference>
<reference evidence="2 3" key="1">
    <citation type="submission" date="2021-02" db="EMBL/GenBank/DDBJ databases">
        <title>Taxonomically Unique Crown Gall-Associated Xanthomonas Stains Have Deficiency in Virulence Repertories.</title>
        <authorList>
            <person name="Mafakheri H."/>
            <person name="Taghavi S.M."/>
            <person name="Dimkic I."/>
            <person name="Nemanja K."/>
            <person name="Osdaghi E."/>
        </authorList>
    </citation>
    <scope>NUCLEOTIDE SEQUENCE [LARGE SCALE GENOMIC DNA]</scope>
    <source>
        <strain evidence="2 3">FX4</strain>
    </source>
</reference>
<keyword evidence="1" id="KW-0732">Signal</keyword>
<protein>
    <submittedName>
        <fullName evidence="2">Uncharacterized protein</fullName>
    </submittedName>
</protein>
<evidence type="ECO:0000313" key="3">
    <source>
        <dbReference type="Proteomes" id="UP000695802"/>
    </source>
</evidence>
<comment type="caution">
    <text evidence="2">The sequence shown here is derived from an EMBL/GenBank/DDBJ whole genome shotgun (WGS) entry which is preliminary data.</text>
</comment>
<sequence length="304" mass="33406">MRMKHGYVLFASLLVAGIATAHAADTPNLAAAFQAYDAKDYGKCADTLAAIDQTTEGLPSGADLFYIECLSAAGRTDAAFAVLDTQLPQGRIDVEDLKHKDRPGLDKLRTTPGWETMLAKAERLDAARQARIDQPLRRELLARVEKDQAVRQQAVADGNTAEAWERTVPVDRDNTAWLKKVVAEKGWPTKSMVGEDGSKAAFLIAQHATLDPTFQEQVLAQMQAALEQKETDPADFALLKDRVLLHQGKPQLYGTQFGTDPDGTMFLDTTQDLDGLDARRQAMGLPPIADYKKTLSELYHAKVR</sequence>
<feature type="signal peptide" evidence="1">
    <location>
        <begin position="1"/>
        <end position="23"/>
    </location>
</feature>
<dbReference type="EMBL" id="JAFIWB010000019">
    <property type="protein sequence ID" value="MBN6103541.1"/>
    <property type="molecule type" value="Genomic_DNA"/>
</dbReference>
<organism evidence="2 3">
    <name type="scientific">Xanthomonas bonasiae</name>
    <dbReference type="NCBI Taxonomy" id="2810351"/>
    <lineage>
        <taxon>Bacteria</taxon>
        <taxon>Pseudomonadati</taxon>
        <taxon>Pseudomonadota</taxon>
        <taxon>Gammaproteobacteria</taxon>
        <taxon>Lysobacterales</taxon>
        <taxon>Lysobacteraceae</taxon>
        <taxon>Xanthomonas</taxon>
    </lineage>
</organism>
<gene>
    <name evidence="2" type="ORF">JR064_15335</name>
</gene>
<evidence type="ECO:0000313" key="2">
    <source>
        <dbReference type="EMBL" id="MBN6103541.1"/>
    </source>
</evidence>
<keyword evidence="3" id="KW-1185">Reference proteome</keyword>
<accession>A0ABS3B5S9</accession>
<evidence type="ECO:0000256" key="1">
    <source>
        <dbReference type="SAM" id="SignalP"/>
    </source>
</evidence>
<feature type="chain" id="PRO_5046777776" evidence="1">
    <location>
        <begin position="24"/>
        <end position="304"/>
    </location>
</feature>
<dbReference type="InterPro" id="IPR046732">
    <property type="entry name" value="DUF6624"/>
</dbReference>
<name>A0ABS3B5S9_9XANT</name>
<dbReference type="Proteomes" id="UP000695802">
    <property type="component" value="Unassembled WGS sequence"/>
</dbReference>